<sequence length="1060" mass="115156">MRSKFKWIFTLLVALTMQLSFAQEKTVKGVVTDANGPMPGVNVLVKGTQRGVSTGFDGTYSIKASQGEVLVFSFMGMGDVSRTVGASASISVKMQDDAKQLGEVVVTGALGIKKKKDAITSVQQVVGSRELTQAMNPNVARSLTAKVSGLQIDNSSGGVNGNTRIVLRGPRSVSGNTEALIVIDNAISTGSALAQLPPDVVESVTVIKGAQGAALYGDQGSNGVILVVTKKGTAGGKLSISVNSSIEMEQISFLPKKQSLYGQGWDGDHASIENGAWGSLLDGSLKVTGVNGDLKPYSFVKDNMKAYYQDGISTQNGVTLNFGGEDGYALLSANRSVQDFVVEGDGSRRNSFLFKGGKKIGKWKFDGSVRYVSTQTEQSEADNALANLLQSAPNIPVGDFENTGIFGWNIYYKNPFWERKNNRLNRSSDFFDVSASLGYAFNKHINVTYLANVQTQTSIQTTHNAAGFTSGNSFDAVPVAYSFGQKSNFYRSNNHTMNFYGDLLLNFDYKLFDKVSFKAALGSNMQDKYSERISQGGENLQIPGWYNLQNVANIDLAKDLSNNMFRTRKVSGFGNVDLGYADYLFLNLTGRRDATSVLTSSNNVYNYYSGGLSFVPTKLIEGLKDKKTLNYLKLFVNYAKVGNSSAVNAYDVEKLSPLGYGFPFSGLTSYSQFNGATNGGIKPEFINTVEAGASFGFLDNRLTLDATVYQSKVTDLISEKGISRASQGVANFKTNIGDLTNKGMEFDLGFMPVKTENFTWEGRLSYSAYQTKLTKLDGESTEIELYNHTNDSNSNVNSGTYAIVGESFPSIKGTTYLRDVQGRVIVDAVTGMPKISVNRSLIGQVNPDYILGFSNSFTYKGLRLAVVADYRTGNSFISGVKHNLSWVGNLEESADYDRTVGFIYPNSVLSTTGLPNTTVYTGGDYTGTTAYDNTINYYNDYSKLGEAQLLDGTALKIREISLSYNLPKRFLDKLKLESVRFGVNARNPFVFFVDKNNFFKPSNNRNYSDPEASNVNNANSSVGAVRTSSLSNTSLNAGGFSQTGQYPSTRTFGFSVNLTF</sequence>
<name>A6GYV9_FLAPJ</name>
<dbReference type="RefSeq" id="WP_011963331.1">
    <property type="nucleotide sequence ID" value="NC_009613.3"/>
</dbReference>
<accession>A6GYV9</accession>
<evidence type="ECO:0000256" key="6">
    <source>
        <dbReference type="ARBA" id="ARBA00023004"/>
    </source>
</evidence>
<dbReference type="Proteomes" id="UP000006394">
    <property type="component" value="Chromosome"/>
</dbReference>
<dbReference type="NCBIfam" id="TIGR04056">
    <property type="entry name" value="OMP_RagA_SusC"/>
    <property type="match status" value="1"/>
</dbReference>
<dbReference type="Gene3D" id="2.40.170.20">
    <property type="entry name" value="TonB-dependent receptor, beta-barrel domain"/>
    <property type="match status" value="1"/>
</dbReference>
<dbReference type="KEGG" id="fps:FP1199"/>
<evidence type="ECO:0000313" key="16">
    <source>
        <dbReference type="EMBL" id="CAL43282.1"/>
    </source>
</evidence>
<organism evidence="16 17">
    <name type="scientific">Flavobacterium psychrophilum (strain ATCC 49511 / DSM 21280 / CIP 103535 / JIP02/86)</name>
    <dbReference type="NCBI Taxonomy" id="402612"/>
    <lineage>
        <taxon>Bacteria</taxon>
        <taxon>Pseudomonadati</taxon>
        <taxon>Bacteroidota</taxon>
        <taxon>Flavobacteriia</taxon>
        <taxon>Flavobacteriales</taxon>
        <taxon>Flavobacteriaceae</taxon>
        <taxon>Flavobacterium</taxon>
    </lineage>
</organism>
<dbReference type="HOGENOM" id="CLU_004317_2_1_10"/>
<keyword evidence="13" id="KW-0732">Signal</keyword>
<keyword evidence="17" id="KW-1185">Reference proteome</keyword>
<dbReference type="InterPro" id="IPR037066">
    <property type="entry name" value="Plug_dom_sf"/>
</dbReference>
<dbReference type="InterPro" id="IPR036942">
    <property type="entry name" value="Beta-barrel_TonB_sf"/>
</dbReference>
<dbReference type="SUPFAM" id="SSF49464">
    <property type="entry name" value="Carboxypeptidase regulatory domain-like"/>
    <property type="match status" value="1"/>
</dbReference>
<evidence type="ECO:0000256" key="11">
    <source>
        <dbReference type="PROSITE-ProRule" id="PRU01360"/>
    </source>
</evidence>
<dbReference type="OrthoDB" id="9768177at2"/>
<evidence type="ECO:0000259" key="14">
    <source>
        <dbReference type="Pfam" id="PF00593"/>
    </source>
</evidence>
<feature type="chain" id="PRO_5002698354" evidence="13">
    <location>
        <begin position="23"/>
        <end position="1060"/>
    </location>
</feature>
<keyword evidence="3 11" id="KW-1134">Transmembrane beta strand</keyword>
<keyword evidence="7" id="KW-0406">Ion transport</keyword>
<reference evidence="16 17" key="1">
    <citation type="journal article" date="2007" name="Nat. Biotechnol.">
        <title>Complete genome sequence of the fish pathogen Flavobacterium psychrophilum.</title>
        <authorList>
            <person name="Duchaud E."/>
            <person name="Boussaha M."/>
            <person name="Loux V."/>
            <person name="Bernardet J.F."/>
            <person name="Michel C."/>
            <person name="Kerouault B."/>
            <person name="Mondot S."/>
            <person name="Nicolas P."/>
            <person name="Bossy R."/>
            <person name="Caron C."/>
            <person name="Bessieres P."/>
            <person name="Gibrat J.F."/>
            <person name="Claverol S."/>
            <person name="Dumetz F."/>
            <person name="Le Henaff M."/>
            <person name="Benmansour A."/>
        </authorList>
    </citation>
    <scope>NUCLEOTIDE SEQUENCE [LARGE SCALE GENOMIC DNA]</scope>
    <source>
        <strain evidence="17">ATCC 49511 / DSM 21280 / CIP 103535 / JIP02/86</strain>
    </source>
</reference>
<dbReference type="eggNOG" id="COG1629">
    <property type="taxonomic scope" value="Bacteria"/>
</dbReference>
<feature type="signal peptide" evidence="13">
    <location>
        <begin position="1"/>
        <end position="22"/>
    </location>
</feature>
<dbReference type="GO" id="GO:0006826">
    <property type="term" value="P:iron ion transport"/>
    <property type="evidence" value="ECO:0007669"/>
    <property type="project" value="UniProtKB-KW"/>
</dbReference>
<feature type="domain" description="TonB-dependent receptor plug" evidence="15">
    <location>
        <begin position="118"/>
        <end position="224"/>
    </location>
</feature>
<dbReference type="PANTHER" id="PTHR32552:SF81">
    <property type="entry name" value="TONB-DEPENDENT OUTER MEMBRANE RECEPTOR"/>
    <property type="match status" value="1"/>
</dbReference>
<feature type="domain" description="TonB-dependent receptor-like beta-barrel" evidence="14">
    <location>
        <begin position="399"/>
        <end position="984"/>
    </location>
</feature>
<dbReference type="Pfam" id="PF00593">
    <property type="entry name" value="TonB_dep_Rec_b-barrel"/>
    <property type="match status" value="1"/>
</dbReference>
<protein>
    <submittedName>
        <fullName evidence="16">Probable outer membrane protein, Omp121 family</fullName>
    </submittedName>
</protein>
<keyword evidence="9 11" id="KW-0472">Membrane</keyword>
<evidence type="ECO:0000256" key="5">
    <source>
        <dbReference type="ARBA" id="ARBA00022692"/>
    </source>
</evidence>
<keyword evidence="2 11" id="KW-0813">Transport</keyword>
<dbReference type="SUPFAM" id="SSF56935">
    <property type="entry name" value="Porins"/>
    <property type="match status" value="1"/>
</dbReference>
<dbReference type="PROSITE" id="PS52016">
    <property type="entry name" value="TONB_DEPENDENT_REC_3"/>
    <property type="match status" value="1"/>
</dbReference>
<evidence type="ECO:0000256" key="2">
    <source>
        <dbReference type="ARBA" id="ARBA00022448"/>
    </source>
</evidence>
<keyword evidence="8 12" id="KW-0798">TonB box</keyword>
<dbReference type="PATRIC" id="fig|402612.5.peg.1213"/>
<keyword evidence="4" id="KW-0410">Iron transport</keyword>
<evidence type="ECO:0000256" key="12">
    <source>
        <dbReference type="RuleBase" id="RU003357"/>
    </source>
</evidence>
<evidence type="ECO:0000256" key="9">
    <source>
        <dbReference type="ARBA" id="ARBA00023136"/>
    </source>
</evidence>
<dbReference type="EMBL" id="AM398681">
    <property type="protein sequence ID" value="CAL43282.1"/>
    <property type="molecule type" value="Genomic_DNA"/>
</dbReference>
<dbReference type="InterPro" id="IPR008969">
    <property type="entry name" value="CarboxyPept-like_regulatory"/>
</dbReference>
<proteinExistence type="inferred from homology"/>
<dbReference type="Pfam" id="PF07715">
    <property type="entry name" value="Plug"/>
    <property type="match status" value="1"/>
</dbReference>
<keyword evidence="5 11" id="KW-0812">Transmembrane</keyword>
<keyword evidence="10 11" id="KW-0998">Cell outer membrane</keyword>
<evidence type="ECO:0000256" key="10">
    <source>
        <dbReference type="ARBA" id="ARBA00023237"/>
    </source>
</evidence>
<dbReference type="AlphaFoldDB" id="A6GYV9"/>
<dbReference type="STRING" id="402612.FP1199"/>
<dbReference type="InterPro" id="IPR023996">
    <property type="entry name" value="TonB-dep_OMP_SusC/RagA"/>
</dbReference>
<gene>
    <name evidence="16" type="ordered locus">FP1199</name>
</gene>
<evidence type="ECO:0000256" key="13">
    <source>
        <dbReference type="SAM" id="SignalP"/>
    </source>
</evidence>
<keyword evidence="6" id="KW-0408">Iron</keyword>
<dbReference type="InterPro" id="IPR039426">
    <property type="entry name" value="TonB-dep_rcpt-like"/>
</dbReference>
<dbReference type="GO" id="GO:0009279">
    <property type="term" value="C:cell outer membrane"/>
    <property type="evidence" value="ECO:0007669"/>
    <property type="project" value="UniProtKB-SubCell"/>
</dbReference>
<evidence type="ECO:0000313" key="17">
    <source>
        <dbReference type="Proteomes" id="UP000006394"/>
    </source>
</evidence>
<evidence type="ECO:0000256" key="8">
    <source>
        <dbReference type="ARBA" id="ARBA00023077"/>
    </source>
</evidence>
<dbReference type="InterPro" id="IPR012910">
    <property type="entry name" value="Plug_dom"/>
</dbReference>
<comment type="similarity">
    <text evidence="11 12">Belongs to the TonB-dependent receptor family.</text>
</comment>
<dbReference type="EnsemblBacteria" id="CAL43282">
    <property type="protein sequence ID" value="CAL43282"/>
    <property type="gene ID" value="FP1199"/>
</dbReference>
<evidence type="ECO:0000256" key="4">
    <source>
        <dbReference type="ARBA" id="ARBA00022496"/>
    </source>
</evidence>
<dbReference type="Pfam" id="PF13715">
    <property type="entry name" value="CarbopepD_reg_2"/>
    <property type="match status" value="1"/>
</dbReference>
<dbReference type="PANTHER" id="PTHR32552">
    <property type="entry name" value="FERRICHROME IRON RECEPTOR-RELATED"/>
    <property type="match status" value="1"/>
</dbReference>
<evidence type="ECO:0000259" key="15">
    <source>
        <dbReference type="Pfam" id="PF07715"/>
    </source>
</evidence>
<dbReference type="InterPro" id="IPR000531">
    <property type="entry name" value="Beta-barrel_TonB"/>
</dbReference>
<comment type="subcellular location">
    <subcellularLocation>
        <location evidence="1 11">Cell outer membrane</location>
        <topology evidence="1 11">Multi-pass membrane protein</topology>
    </subcellularLocation>
</comment>
<dbReference type="Gene3D" id="2.60.40.1120">
    <property type="entry name" value="Carboxypeptidase-like, regulatory domain"/>
    <property type="match status" value="1"/>
</dbReference>
<evidence type="ECO:0000256" key="7">
    <source>
        <dbReference type="ARBA" id="ARBA00023065"/>
    </source>
</evidence>
<dbReference type="GeneID" id="66553103"/>
<dbReference type="Gene3D" id="2.170.130.10">
    <property type="entry name" value="TonB-dependent receptor, plug domain"/>
    <property type="match status" value="1"/>
</dbReference>
<evidence type="ECO:0000256" key="3">
    <source>
        <dbReference type="ARBA" id="ARBA00022452"/>
    </source>
</evidence>
<evidence type="ECO:0000256" key="1">
    <source>
        <dbReference type="ARBA" id="ARBA00004571"/>
    </source>
</evidence>